<dbReference type="EMBL" id="JAPEIS010000001">
    <property type="protein sequence ID" value="KAJ8070707.1"/>
    <property type="molecule type" value="Genomic_DNA"/>
</dbReference>
<reference evidence="1" key="1">
    <citation type="submission" date="2022-11" db="EMBL/GenBank/DDBJ databases">
        <title>Genome Resource of Sclerotinia nivalis Strain SnTB1, a Plant Pathogen Isolated from American Ginseng.</title>
        <authorList>
            <person name="Fan S."/>
        </authorList>
    </citation>
    <scope>NUCLEOTIDE SEQUENCE</scope>
    <source>
        <strain evidence="1">SnTB1</strain>
    </source>
</reference>
<evidence type="ECO:0000313" key="2">
    <source>
        <dbReference type="Proteomes" id="UP001152300"/>
    </source>
</evidence>
<dbReference type="Proteomes" id="UP001152300">
    <property type="component" value="Unassembled WGS sequence"/>
</dbReference>
<protein>
    <submittedName>
        <fullName evidence="1">Uncharacterized protein</fullName>
    </submittedName>
</protein>
<gene>
    <name evidence="1" type="ORF">OCU04_001078</name>
</gene>
<accession>A0A9X0AXE2</accession>
<comment type="caution">
    <text evidence="1">The sequence shown here is derived from an EMBL/GenBank/DDBJ whole genome shotgun (WGS) entry which is preliminary data.</text>
</comment>
<keyword evidence="2" id="KW-1185">Reference proteome</keyword>
<evidence type="ECO:0000313" key="1">
    <source>
        <dbReference type="EMBL" id="KAJ8070707.1"/>
    </source>
</evidence>
<sequence>MSISNRINKTNVQLDALNKTKITCISQIDQFQDDVNNLIGKQVGENGVFAPIGNLASKEGINRAERGGKDEEGSYAGPLGGVTDPIVINAKSAGQGIAGGAQSAGSGFVSGAQSAGGLFGAGGYQKVEQKQEQK</sequence>
<dbReference type="OrthoDB" id="3001700at2759"/>
<dbReference type="AlphaFoldDB" id="A0A9X0AXE2"/>
<organism evidence="1 2">
    <name type="scientific">Sclerotinia nivalis</name>
    <dbReference type="NCBI Taxonomy" id="352851"/>
    <lineage>
        <taxon>Eukaryota</taxon>
        <taxon>Fungi</taxon>
        <taxon>Dikarya</taxon>
        <taxon>Ascomycota</taxon>
        <taxon>Pezizomycotina</taxon>
        <taxon>Leotiomycetes</taxon>
        <taxon>Helotiales</taxon>
        <taxon>Sclerotiniaceae</taxon>
        <taxon>Sclerotinia</taxon>
    </lineage>
</organism>
<name>A0A9X0AXE2_9HELO</name>
<proteinExistence type="predicted"/>